<dbReference type="Pfam" id="PF19278">
    <property type="entry name" value="Hydant_A_C"/>
    <property type="match status" value="1"/>
</dbReference>
<dbReference type="SUPFAM" id="SSF53067">
    <property type="entry name" value="Actin-like ATPase domain"/>
    <property type="match status" value="1"/>
</dbReference>
<feature type="domain" description="Hydantoinase A/oxoprolinase" evidence="1">
    <location>
        <begin position="205"/>
        <end position="496"/>
    </location>
</feature>
<evidence type="ECO:0000259" key="2">
    <source>
        <dbReference type="Pfam" id="PF05378"/>
    </source>
</evidence>
<dbReference type="InterPro" id="IPR043129">
    <property type="entry name" value="ATPase_NBD"/>
</dbReference>
<dbReference type="InterPro" id="IPR008040">
    <property type="entry name" value="Hydant_A_N"/>
</dbReference>
<accession>A0ABW3ZA11</accession>
<evidence type="ECO:0000259" key="3">
    <source>
        <dbReference type="Pfam" id="PF19278"/>
    </source>
</evidence>
<evidence type="ECO:0000313" key="4">
    <source>
        <dbReference type="EMBL" id="MFD1332612.1"/>
    </source>
</evidence>
<name>A0ABW3ZA11_9HYPH</name>
<dbReference type="Pfam" id="PF05378">
    <property type="entry name" value="Hydant_A_N"/>
    <property type="match status" value="1"/>
</dbReference>
<dbReference type="InterPro" id="IPR049517">
    <property type="entry name" value="ACX-like_C"/>
</dbReference>
<dbReference type="Pfam" id="PF01968">
    <property type="entry name" value="Hydantoinase_A"/>
    <property type="match status" value="1"/>
</dbReference>
<dbReference type="RefSeq" id="WP_378775825.1">
    <property type="nucleotide sequence ID" value="NZ_JBHTMX010000104.1"/>
</dbReference>
<dbReference type="InterPro" id="IPR002821">
    <property type="entry name" value="Hydantoinase_A"/>
</dbReference>
<dbReference type="InterPro" id="IPR045079">
    <property type="entry name" value="Oxoprolinase-like"/>
</dbReference>
<evidence type="ECO:0000313" key="5">
    <source>
        <dbReference type="Proteomes" id="UP001597171"/>
    </source>
</evidence>
<dbReference type="Proteomes" id="UP001597171">
    <property type="component" value="Unassembled WGS sequence"/>
</dbReference>
<keyword evidence="5" id="KW-1185">Reference proteome</keyword>
<dbReference type="PANTHER" id="PTHR11365">
    <property type="entry name" value="5-OXOPROLINASE RELATED"/>
    <property type="match status" value="1"/>
</dbReference>
<sequence length="690" mass="73147">MTYRISVDTGGTFTDVVVAHAGGVVIGKALTTHDRIFRGVAAAIAIAAEQLETTADALLRATSVFIYGTTRAINAVVTKKTARTAFLTTEGFPDILLFREGGKTNPSDFSQNFPEPYIPRRHTFEIAERVSADGSVFTPLDEAQARATLTRLREQAFEAVAVSLIWSISNPVHELRLGELIEEILPGVPYTLSHQLLPIMREYRRASATVIDASLKPLMQRHFREMELDLREAGYAGELLISTSIGGSMSVAEVAERPIHALKSGPAMAPVAALSYARSETLNRNIIVADTGGTTFDVGLVRDGELVHTRDTWLGGRFVGELISMSAVDVRSIGAGGGSIAWIDGGGLLRVGPQSAGSVPGPASYGLGGEQPTVTDAAVVLGYIDPEFFVGGRLTLDVAAAERVIGALAERLGRPAQDAAFAVLQVANEMMIKAIGELTVSEGLNPAESLLVAGGGAAGLNILPIARELGCAAVLAPKTASALSAYGMQVSDISTEHSGTLLTRARRFDLAGVAATLTRIDDELDRFVSALPGVRPEQVRKSYFVEARYQSQVWELETELPSRTIAGAEDVAALAEAFHATHERVYAVRDPGSDVEFVNWKGRVAVKVAPEPTPLDAAPPSGPAAATRFRSAFFGGAGPERTPVHRGSEIRPGETVAGPAIIEEPTTTIVVYPGWTARVSAAGHFIIETV</sequence>
<gene>
    <name evidence="4" type="ORF">ACFQ4O_11455</name>
</gene>
<evidence type="ECO:0000259" key="1">
    <source>
        <dbReference type="Pfam" id="PF01968"/>
    </source>
</evidence>
<dbReference type="EMBL" id="JBHTMX010000104">
    <property type="protein sequence ID" value="MFD1332612.1"/>
    <property type="molecule type" value="Genomic_DNA"/>
</dbReference>
<feature type="domain" description="Acetophenone carboxylase-like C-terminal" evidence="3">
    <location>
        <begin position="531"/>
        <end position="679"/>
    </location>
</feature>
<reference evidence="5" key="1">
    <citation type="journal article" date="2019" name="Int. J. Syst. Evol. Microbiol.">
        <title>The Global Catalogue of Microorganisms (GCM) 10K type strain sequencing project: providing services to taxonomists for standard genome sequencing and annotation.</title>
        <authorList>
            <consortium name="The Broad Institute Genomics Platform"/>
            <consortium name="The Broad Institute Genome Sequencing Center for Infectious Disease"/>
            <person name="Wu L."/>
            <person name="Ma J."/>
        </authorList>
    </citation>
    <scope>NUCLEOTIDE SEQUENCE [LARGE SCALE GENOMIC DNA]</scope>
    <source>
        <strain evidence="5">CCUG 61696</strain>
    </source>
</reference>
<organism evidence="4 5">
    <name type="scientific">Methylopila musalis</name>
    <dbReference type="NCBI Taxonomy" id="1134781"/>
    <lineage>
        <taxon>Bacteria</taxon>
        <taxon>Pseudomonadati</taxon>
        <taxon>Pseudomonadota</taxon>
        <taxon>Alphaproteobacteria</taxon>
        <taxon>Hyphomicrobiales</taxon>
        <taxon>Methylopilaceae</taxon>
        <taxon>Methylopila</taxon>
    </lineage>
</organism>
<comment type="caution">
    <text evidence="4">The sequence shown here is derived from an EMBL/GenBank/DDBJ whole genome shotgun (WGS) entry which is preliminary data.</text>
</comment>
<protein>
    <submittedName>
        <fullName evidence="4">Hydantoinase/oxoprolinase family protein</fullName>
    </submittedName>
</protein>
<feature type="domain" description="Hydantoinase/oxoprolinase N-terminal" evidence="2">
    <location>
        <begin position="4"/>
        <end position="184"/>
    </location>
</feature>
<proteinExistence type="predicted"/>
<dbReference type="PANTHER" id="PTHR11365:SF23">
    <property type="entry name" value="HYPOTHETICAL 5-OXOPROLINASE (EUROFUNG)-RELATED"/>
    <property type="match status" value="1"/>
</dbReference>